<dbReference type="AlphaFoldDB" id="A0A0F9V190"/>
<gene>
    <name evidence="1" type="ORF">LCGC14_0540250</name>
</gene>
<organism evidence="1">
    <name type="scientific">marine sediment metagenome</name>
    <dbReference type="NCBI Taxonomy" id="412755"/>
    <lineage>
        <taxon>unclassified sequences</taxon>
        <taxon>metagenomes</taxon>
        <taxon>ecological metagenomes</taxon>
    </lineage>
</organism>
<evidence type="ECO:0000313" key="1">
    <source>
        <dbReference type="EMBL" id="KKN59628.1"/>
    </source>
</evidence>
<dbReference type="EMBL" id="LAZR01000720">
    <property type="protein sequence ID" value="KKN59628.1"/>
    <property type="molecule type" value="Genomic_DNA"/>
</dbReference>
<comment type="caution">
    <text evidence="1">The sequence shown here is derived from an EMBL/GenBank/DDBJ whole genome shotgun (WGS) entry which is preliminary data.</text>
</comment>
<accession>A0A0F9V190</accession>
<protein>
    <submittedName>
        <fullName evidence="1">Uncharacterized protein</fullName>
    </submittedName>
</protein>
<sequence length="109" mass="12900">MILKQMVVMSLMVNLTLEELEEKGKNKNDFKWKLNLKNSNLIPVLQLFKNGKIYENIEATEFSEILQDILKEVQYICDSKVRDEFSALLKMRNNECNKCKLRKICNLKE</sequence>
<reference evidence="1" key="1">
    <citation type="journal article" date="2015" name="Nature">
        <title>Complex archaea that bridge the gap between prokaryotes and eukaryotes.</title>
        <authorList>
            <person name="Spang A."/>
            <person name="Saw J.H."/>
            <person name="Jorgensen S.L."/>
            <person name="Zaremba-Niedzwiedzka K."/>
            <person name="Martijn J."/>
            <person name="Lind A.E."/>
            <person name="van Eijk R."/>
            <person name="Schleper C."/>
            <person name="Guy L."/>
            <person name="Ettema T.J."/>
        </authorList>
    </citation>
    <scope>NUCLEOTIDE SEQUENCE</scope>
</reference>
<name>A0A0F9V190_9ZZZZ</name>
<proteinExistence type="predicted"/>